<evidence type="ECO:0000313" key="1">
    <source>
        <dbReference type="EMBL" id="KKM01211.1"/>
    </source>
</evidence>
<organism evidence="1">
    <name type="scientific">marine sediment metagenome</name>
    <dbReference type="NCBI Taxonomy" id="412755"/>
    <lineage>
        <taxon>unclassified sequences</taxon>
        <taxon>metagenomes</taxon>
        <taxon>ecological metagenomes</taxon>
    </lineage>
</organism>
<gene>
    <name evidence="1" type="ORF">LCGC14_1796760</name>
</gene>
<proteinExistence type="predicted"/>
<reference evidence="1" key="1">
    <citation type="journal article" date="2015" name="Nature">
        <title>Complex archaea that bridge the gap between prokaryotes and eukaryotes.</title>
        <authorList>
            <person name="Spang A."/>
            <person name="Saw J.H."/>
            <person name="Jorgensen S.L."/>
            <person name="Zaremba-Niedzwiedzka K."/>
            <person name="Martijn J."/>
            <person name="Lind A.E."/>
            <person name="van Eijk R."/>
            <person name="Schleper C."/>
            <person name="Guy L."/>
            <person name="Ettema T.J."/>
        </authorList>
    </citation>
    <scope>NUCLEOTIDE SEQUENCE</scope>
</reference>
<name>A0A0F9J5M8_9ZZZZ</name>
<dbReference type="AlphaFoldDB" id="A0A0F9J5M8"/>
<accession>A0A0F9J5M8</accession>
<protein>
    <submittedName>
        <fullName evidence="1">Uncharacterized protein</fullName>
    </submittedName>
</protein>
<sequence length="34" mass="3717">MKAKNKKKLAAGLRTTVKKVLGKPKTGNFKNLGF</sequence>
<dbReference type="EMBL" id="LAZR01017250">
    <property type="protein sequence ID" value="KKM01211.1"/>
    <property type="molecule type" value="Genomic_DNA"/>
</dbReference>
<comment type="caution">
    <text evidence="1">The sequence shown here is derived from an EMBL/GenBank/DDBJ whole genome shotgun (WGS) entry which is preliminary data.</text>
</comment>